<accession>A0A1A9UXD7</accession>
<evidence type="ECO:0000256" key="1">
    <source>
        <dbReference type="SAM" id="MobiDB-lite"/>
    </source>
</evidence>
<evidence type="ECO:0000313" key="2">
    <source>
        <dbReference type="EnsemblMetazoa" id="GAUT018882-PA"/>
    </source>
</evidence>
<feature type="region of interest" description="Disordered" evidence="1">
    <location>
        <begin position="37"/>
        <end position="80"/>
    </location>
</feature>
<dbReference type="VEuPathDB" id="VectorBase:GAUT018882"/>
<protein>
    <submittedName>
        <fullName evidence="2">Uncharacterized protein</fullName>
    </submittedName>
</protein>
<feature type="compositionally biased region" description="Polar residues" evidence="1">
    <location>
        <begin position="62"/>
        <end position="73"/>
    </location>
</feature>
<sequence>MLSTNTTDCVSSKYCRFPGAYDIKTCTPTSREKVISSSSSSETLTRLHLPGNRTGNLERNKPGSITVQSNIKQRTPPRSKLSKALASKSEISTHCLFSDMRNSSSSESILKPLKKPNQASSCNSLQISSSISSSSSSFSSSADDASLGSSCNDCNFLFTVRNEELTVNGLVFPKRSCNSDVFSQNYRTAINTATKKKVVNKVKVIVQKMIFDVNLLIV</sequence>
<dbReference type="AlphaFoldDB" id="A0A1A9UXD7"/>
<evidence type="ECO:0000313" key="3">
    <source>
        <dbReference type="Proteomes" id="UP000078200"/>
    </source>
</evidence>
<dbReference type="Proteomes" id="UP000078200">
    <property type="component" value="Unassembled WGS sequence"/>
</dbReference>
<name>A0A1A9UXD7_GLOAU</name>
<keyword evidence="3" id="KW-1185">Reference proteome</keyword>
<proteinExistence type="predicted"/>
<dbReference type="EnsemblMetazoa" id="GAUT018882-RA">
    <property type="protein sequence ID" value="GAUT018882-PA"/>
    <property type="gene ID" value="GAUT018882"/>
</dbReference>
<organism evidence="2 3">
    <name type="scientific">Glossina austeni</name>
    <name type="common">Savannah tsetse fly</name>
    <dbReference type="NCBI Taxonomy" id="7395"/>
    <lineage>
        <taxon>Eukaryota</taxon>
        <taxon>Metazoa</taxon>
        <taxon>Ecdysozoa</taxon>
        <taxon>Arthropoda</taxon>
        <taxon>Hexapoda</taxon>
        <taxon>Insecta</taxon>
        <taxon>Pterygota</taxon>
        <taxon>Neoptera</taxon>
        <taxon>Endopterygota</taxon>
        <taxon>Diptera</taxon>
        <taxon>Brachycera</taxon>
        <taxon>Muscomorpha</taxon>
        <taxon>Hippoboscoidea</taxon>
        <taxon>Glossinidae</taxon>
        <taxon>Glossina</taxon>
    </lineage>
</organism>
<reference evidence="2" key="1">
    <citation type="submission" date="2020-05" db="UniProtKB">
        <authorList>
            <consortium name="EnsemblMetazoa"/>
        </authorList>
    </citation>
    <scope>IDENTIFICATION</scope>
    <source>
        <strain evidence="2">TTRI</strain>
    </source>
</reference>